<sequence>MGVCLSRCGDAQQKAGVVAATISHQGSIGNAGDLHDPSHSLKKFLHLYEIVDVRKSSSSPRASLGESLQIPHSSELFSLPDSDAERTSCCISPSPARASRVSASSRTTSSPKSTRNSFSSWGGRFSIDKTVLVGCRKKIRPARGSKSSLASDQDLVAHQRLVEAILRLDRLNDGKNLELRGSSFCSSDLKPKTQVLPKSRSGREPKRVDRADSTPWSRYARHYQLPPHLLKSSVRPKDHCSQPPACDRTDSHCCSSTHDLDPTRNTKVVEEPANVLCPDGFSKRKTMGNLVSLAAPVIKQMPLEKSVTNFLKEVENFVSLIEAPRLSLSSEAVQPTKDDPLIITTVPRSVEESECESTRLPSYRFEETHCDEQFTFFEATFENSSGITRVSVPVATSPQRLPPSASLESHSSERSLPADKPANVSAPESAGKEIQNMSSCSHSQPLTLRVDQSTGKRAEALASELFIPTDPGIEAKQVKDRGAAARAALSEVDPNVMLISKKSPISKKPPSKSKAVKGFNRGISRSLDSIESLVTRVNFDVIINNQITTIHSSDQSEITDTPEGQSLSGVMYIVRISSRYQFSVLNLLLDLPVPLFTYFRSY</sequence>
<dbReference type="AlphaFoldDB" id="A0A7I4EYQ1"/>
<organism evidence="2 3">
    <name type="scientific">Physcomitrium patens</name>
    <name type="common">Spreading-leaved earth moss</name>
    <name type="synonym">Physcomitrella patens</name>
    <dbReference type="NCBI Taxonomy" id="3218"/>
    <lineage>
        <taxon>Eukaryota</taxon>
        <taxon>Viridiplantae</taxon>
        <taxon>Streptophyta</taxon>
        <taxon>Embryophyta</taxon>
        <taxon>Bryophyta</taxon>
        <taxon>Bryophytina</taxon>
        <taxon>Bryopsida</taxon>
        <taxon>Funariidae</taxon>
        <taxon>Funariales</taxon>
        <taxon>Funariaceae</taxon>
        <taxon>Physcomitrium</taxon>
    </lineage>
</organism>
<evidence type="ECO:0000256" key="1">
    <source>
        <dbReference type="SAM" id="MobiDB-lite"/>
    </source>
</evidence>
<dbReference type="InParanoid" id="A0A7I4EYQ1"/>
<reference evidence="2" key="3">
    <citation type="submission" date="2020-12" db="UniProtKB">
        <authorList>
            <consortium name="EnsemblPlants"/>
        </authorList>
    </citation>
    <scope>IDENTIFICATION</scope>
</reference>
<gene>
    <name evidence="2" type="primary">LOC112287564</name>
</gene>
<reference evidence="2 3" key="1">
    <citation type="journal article" date="2008" name="Science">
        <title>The Physcomitrella genome reveals evolutionary insights into the conquest of land by plants.</title>
        <authorList>
            <person name="Rensing S."/>
            <person name="Lang D."/>
            <person name="Zimmer A."/>
            <person name="Terry A."/>
            <person name="Salamov A."/>
            <person name="Shapiro H."/>
            <person name="Nishiyama T."/>
            <person name="Perroud P.-F."/>
            <person name="Lindquist E."/>
            <person name="Kamisugi Y."/>
            <person name="Tanahashi T."/>
            <person name="Sakakibara K."/>
            <person name="Fujita T."/>
            <person name="Oishi K."/>
            <person name="Shin-I T."/>
            <person name="Kuroki Y."/>
            <person name="Toyoda A."/>
            <person name="Suzuki Y."/>
            <person name="Hashimoto A."/>
            <person name="Yamaguchi K."/>
            <person name="Sugano A."/>
            <person name="Kohara Y."/>
            <person name="Fujiyama A."/>
            <person name="Anterola A."/>
            <person name="Aoki S."/>
            <person name="Ashton N."/>
            <person name="Barbazuk W.B."/>
            <person name="Barker E."/>
            <person name="Bennetzen J."/>
            <person name="Bezanilla M."/>
            <person name="Blankenship R."/>
            <person name="Cho S.H."/>
            <person name="Dutcher S."/>
            <person name="Estelle M."/>
            <person name="Fawcett J.A."/>
            <person name="Gundlach H."/>
            <person name="Hanada K."/>
            <person name="Heyl A."/>
            <person name="Hicks K.A."/>
            <person name="Hugh J."/>
            <person name="Lohr M."/>
            <person name="Mayer K."/>
            <person name="Melkozernov A."/>
            <person name="Murata T."/>
            <person name="Nelson D."/>
            <person name="Pils B."/>
            <person name="Prigge M."/>
            <person name="Reiss B."/>
            <person name="Renner T."/>
            <person name="Rombauts S."/>
            <person name="Rushton P."/>
            <person name="Sanderfoot A."/>
            <person name="Schween G."/>
            <person name="Shiu S.-H."/>
            <person name="Stueber K."/>
            <person name="Theodoulou F.L."/>
            <person name="Tu H."/>
            <person name="Van de Peer Y."/>
            <person name="Verrier P.J."/>
            <person name="Waters E."/>
            <person name="Wood A."/>
            <person name="Yang L."/>
            <person name="Cove D."/>
            <person name="Cuming A."/>
            <person name="Hasebe M."/>
            <person name="Lucas S."/>
            <person name="Mishler D.B."/>
            <person name="Reski R."/>
            <person name="Grigoriev I."/>
            <person name="Quatrano R.S."/>
            <person name="Boore J.L."/>
        </authorList>
    </citation>
    <scope>NUCLEOTIDE SEQUENCE [LARGE SCALE GENOMIC DNA]</scope>
    <source>
        <strain evidence="2 3">cv. Gransden 2004</strain>
    </source>
</reference>
<dbReference type="RefSeq" id="XP_024386431.1">
    <property type="nucleotide sequence ID" value="XM_024530663.2"/>
</dbReference>
<evidence type="ECO:0000313" key="2">
    <source>
        <dbReference type="EnsemblPlants" id="Pp3c10_12260V3.3"/>
    </source>
</evidence>
<dbReference type="KEGG" id="ppp:112287564"/>
<proteinExistence type="predicted"/>
<dbReference type="GeneID" id="112287564"/>
<feature type="compositionally biased region" description="Low complexity" evidence="1">
    <location>
        <begin position="92"/>
        <end position="117"/>
    </location>
</feature>
<feature type="region of interest" description="Disordered" evidence="1">
    <location>
        <begin position="190"/>
        <end position="215"/>
    </location>
</feature>
<dbReference type="RefSeq" id="XP_024386430.1">
    <property type="nucleotide sequence ID" value="XM_024530662.2"/>
</dbReference>
<keyword evidence="3" id="KW-1185">Reference proteome</keyword>
<dbReference type="OrthoDB" id="10458064at2759"/>
<feature type="compositionally biased region" description="Basic and acidic residues" evidence="1">
    <location>
        <begin position="201"/>
        <end position="212"/>
    </location>
</feature>
<dbReference type="Proteomes" id="UP000006727">
    <property type="component" value="Chromosome 10"/>
</dbReference>
<name>A0A7I4EYQ1_PHYPA</name>
<accession>A0A7I4EYQ1</accession>
<feature type="compositionally biased region" description="Polar residues" evidence="1">
    <location>
        <begin position="435"/>
        <end position="452"/>
    </location>
</feature>
<dbReference type="EMBL" id="ABEU02000010">
    <property type="status" value="NOT_ANNOTATED_CDS"/>
    <property type="molecule type" value="Genomic_DNA"/>
</dbReference>
<feature type="region of interest" description="Disordered" evidence="1">
    <location>
        <begin position="87"/>
        <end position="118"/>
    </location>
</feature>
<feature type="region of interest" description="Disordered" evidence="1">
    <location>
        <begin position="394"/>
        <end position="452"/>
    </location>
</feature>
<reference evidence="2 3" key="2">
    <citation type="journal article" date="2018" name="Plant J.">
        <title>The Physcomitrella patens chromosome-scale assembly reveals moss genome structure and evolution.</title>
        <authorList>
            <person name="Lang D."/>
            <person name="Ullrich K.K."/>
            <person name="Murat F."/>
            <person name="Fuchs J."/>
            <person name="Jenkins J."/>
            <person name="Haas F.B."/>
            <person name="Piednoel M."/>
            <person name="Gundlach H."/>
            <person name="Van Bel M."/>
            <person name="Meyberg R."/>
            <person name="Vives C."/>
            <person name="Morata J."/>
            <person name="Symeonidi A."/>
            <person name="Hiss M."/>
            <person name="Muchero W."/>
            <person name="Kamisugi Y."/>
            <person name="Saleh O."/>
            <person name="Blanc G."/>
            <person name="Decker E.L."/>
            <person name="van Gessel N."/>
            <person name="Grimwood J."/>
            <person name="Hayes R.D."/>
            <person name="Graham S.W."/>
            <person name="Gunter L.E."/>
            <person name="McDaniel S.F."/>
            <person name="Hoernstein S.N.W."/>
            <person name="Larsson A."/>
            <person name="Li F.W."/>
            <person name="Perroud P.F."/>
            <person name="Phillips J."/>
            <person name="Ranjan P."/>
            <person name="Rokshar D.S."/>
            <person name="Rothfels C.J."/>
            <person name="Schneider L."/>
            <person name="Shu S."/>
            <person name="Stevenson D.W."/>
            <person name="Thummler F."/>
            <person name="Tillich M."/>
            <person name="Villarreal Aguilar J.C."/>
            <person name="Widiez T."/>
            <person name="Wong G.K."/>
            <person name="Wymore A."/>
            <person name="Zhang Y."/>
            <person name="Zimmer A.D."/>
            <person name="Quatrano R.S."/>
            <person name="Mayer K.F.X."/>
            <person name="Goodstein D."/>
            <person name="Casacuberta J.M."/>
            <person name="Vandepoele K."/>
            <person name="Reski R."/>
            <person name="Cuming A.C."/>
            <person name="Tuskan G.A."/>
            <person name="Maumus F."/>
            <person name="Salse J."/>
            <person name="Schmutz J."/>
            <person name="Rensing S.A."/>
        </authorList>
    </citation>
    <scope>NUCLEOTIDE SEQUENCE [LARGE SCALE GENOMIC DNA]</scope>
    <source>
        <strain evidence="2 3">cv. Gransden 2004</strain>
    </source>
</reference>
<protein>
    <submittedName>
        <fullName evidence="2">Uncharacterized protein</fullName>
    </submittedName>
</protein>
<evidence type="ECO:0000313" key="3">
    <source>
        <dbReference type="Proteomes" id="UP000006727"/>
    </source>
</evidence>
<dbReference type="Gramene" id="Pp3c10_12260V3.3">
    <property type="protein sequence ID" value="Pp3c10_12260V3.3"/>
    <property type="gene ID" value="Pp3c10_12260"/>
</dbReference>
<dbReference type="EnsemblPlants" id="Pp3c10_12260V3.3">
    <property type="protein sequence ID" value="Pp3c10_12260V3.3"/>
    <property type="gene ID" value="Pp3c10_12260"/>
</dbReference>